<evidence type="ECO:0000256" key="1">
    <source>
        <dbReference type="ARBA" id="ARBA00004571"/>
    </source>
</evidence>
<keyword evidence="7" id="KW-0998">Cell outer membrane</keyword>
<dbReference type="Proteomes" id="UP000291380">
    <property type="component" value="Unassembled WGS sequence"/>
</dbReference>
<keyword evidence="3" id="KW-1134">Transmembrane beta strand</keyword>
<dbReference type="GO" id="GO:0009279">
    <property type="term" value="C:cell outer membrane"/>
    <property type="evidence" value="ECO:0007669"/>
    <property type="project" value="UniProtKB-SubCell"/>
</dbReference>
<keyword evidence="6" id="KW-0472">Membrane</keyword>
<accession>A0A4R0ES99</accession>
<dbReference type="AlphaFoldDB" id="A0A4R0ES99"/>
<evidence type="ECO:0000256" key="4">
    <source>
        <dbReference type="ARBA" id="ARBA00022692"/>
    </source>
</evidence>
<evidence type="ECO:0000256" key="3">
    <source>
        <dbReference type="ARBA" id="ARBA00022452"/>
    </source>
</evidence>
<dbReference type="SUPFAM" id="SSF56935">
    <property type="entry name" value="Porins"/>
    <property type="match status" value="1"/>
</dbReference>
<dbReference type="Pfam" id="PF03349">
    <property type="entry name" value="Toluene_X"/>
    <property type="match status" value="1"/>
</dbReference>
<evidence type="ECO:0000256" key="5">
    <source>
        <dbReference type="ARBA" id="ARBA00022729"/>
    </source>
</evidence>
<name>A0A4R0ES99_9GAMM</name>
<evidence type="ECO:0000313" key="9">
    <source>
        <dbReference type="EMBL" id="TCB62006.1"/>
    </source>
</evidence>
<evidence type="ECO:0000256" key="8">
    <source>
        <dbReference type="SAM" id="SignalP"/>
    </source>
</evidence>
<keyword evidence="5 8" id="KW-0732">Signal</keyword>
<evidence type="ECO:0000313" key="10">
    <source>
        <dbReference type="Proteomes" id="UP000291380"/>
    </source>
</evidence>
<feature type="chain" id="PRO_5020227359" evidence="8">
    <location>
        <begin position="22"/>
        <end position="414"/>
    </location>
</feature>
<comment type="subcellular location">
    <subcellularLocation>
        <location evidence="1">Cell outer membrane</location>
        <topology evidence="1">Multi-pass membrane protein</topology>
    </subcellularLocation>
</comment>
<gene>
    <name evidence="9" type="ORF">E0H85_00320</name>
</gene>
<proteinExistence type="inferred from homology"/>
<feature type="signal peptide" evidence="8">
    <location>
        <begin position="1"/>
        <end position="21"/>
    </location>
</feature>
<sequence length="414" mass="45620">MERYYPRLAILCSLISSHSMAAAMDQSGQSLLPFLEAGHYFEASISAADPEVSGHTLGTRPDLVNSGVDDYSIDNISQNFQYYSAALKLQLKPELSFGILYDQPFGSDLQYPLKDNGSFSDPALSRQGTQINVDTQNLSLILGYQPFKNFNLYAGPAFQTIKGHVSLRGLVYADLNGYNAIFKEDAAIGWLAGFAYQLPDIAFKAALTYHSKIDHKINVTENVLGTPLLLVGETKTKISTPQSVNLDFQTAITVSTLLYSNIRWVNWKDFVIRPTQFGALSELATTTLSSGTYTGGFNLDDYQKNQWSATVGVAKKWTPQWSSAFDIGWDSGTGDPASILNPTKGYWGMGLAMQYNPEPNYFISGSVKYFWLGDVTTQDGTYYLPLPGVSEASKVGEFEDNHAIGYGLKIGYHF</sequence>
<dbReference type="OrthoDB" id="6679728at2"/>
<comment type="caution">
    <text evidence="9">The sequence shown here is derived from an EMBL/GenBank/DDBJ whole genome shotgun (WGS) entry which is preliminary data.</text>
</comment>
<organism evidence="9 10">
    <name type="scientific">Acinetobacter terrae</name>
    <dbReference type="NCBI Taxonomy" id="2731247"/>
    <lineage>
        <taxon>Bacteria</taxon>
        <taxon>Pseudomonadati</taxon>
        <taxon>Pseudomonadota</taxon>
        <taxon>Gammaproteobacteria</taxon>
        <taxon>Moraxellales</taxon>
        <taxon>Moraxellaceae</taxon>
        <taxon>Acinetobacter</taxon>
        <taxon>Acinetobacter Taxon 24</taxon>
    </lineage>
</organism>
<dbReference type="Gene3D" id="2.40.160.60">
    <property type="entry name" value="Outer membrane protein transport protein (OMPP1/FadL/TodX)"/>
    <property type="match status" value="1"/>
</dbReference>
<protein>
    <submittedName>
        <fullName evidence="9">Transporter</fullName>
    </submittedName>
</protein>
<comment type="similarity">
    <text evidence="2">Belongs to the OmpP1/FadL family.</text>
</comment>
<dbReference type="InterPro" id="IPR005017">
    <property type="entry name" value="OMPP1/FadL/TodX"/>
</dbReference>
<evidence type="ECO:0000256" key="7">
    <source>
        <dbReference type="ARBA" id="ARBA00023237"/>
    </source>
</evidence>
<evidence type="ECO:0000256" key="2">
    <source>
        <dbReference type="ARBA" id="ARBA00008163"/>
    </source>
</evidence>
<keyword evidence="4" id="KW-0812">Transmembrane</keyword>
<reference evidence="9 10" key="1">
    <citation type="submission" date="2019-02" db="EMBL/GenBank/DDBJ databases">
        <title>High diversity of culturable Acinetobacter species in natural soil and water ecosystems.</title>
        <authorList>
            <person name="Radolfova-Krizova L."/>
            <person name="Nemec A."/>
        </authorList>
    </citation>
    <scope>NUCLEOTIDE SEQUENCE [LARGE SCALE GENOMIC DNA]</scope>
    <source>
        <strain evidence="9 10">ANC 4281</strain>
    </source>
</reference>
<dbReference type="EMBL" id="SJOA01000001">
    <property type="protein sequence ID" value="TCB62006.1"/>
    <property type="molecule type" value="Genomic_DNA"/>
</dbReference>
<evidence type="ECO:0000256" key="6">
    <source>
        <dbReference type="ARBA" id="ARBA00023136"/>
    </source>
</evidence>